<keyword evidence="3 6" id="KW-0812">Transmembrane</keyword>
<dbReference type="EMBL" id="JAPFFF010000034">
    <property type="protein sequence ID" value="KAK8843734.1"/>
    <property type="molecule type" value="Genomic_DNA"/>
</dbReference>
<dbReference type="PANTHER" id="PTHR48020:SF12">
    <property type="entry name" value="PROTON MYO-INOSITOL COTRANSPORTER"/>
    <property type="match status" value="1"/>
</dbReference>
<accession>A0ABR2HC76</accession>
<comment type="subcellular location">
    <subcellularLocation>
        <location evidence="1">Membrane</location>
    </subcellularLocation>
</comment>
<feature type="transmembrane region" description="Helical" evidence="6">
    <location>
        <begin position="66"/>
        <end position="85"/>
    </location>
</feature>
<evidence type="ECO:0000256" key="3">
    <source>
        <dbReference type="ARBA" id="ARBA00022692"/>
    </source>
</evidence>
<evidence type="ECO:0000313" key="8">
    <source>
        <dbReference type="Proteomes" id="UP001470230"/>
    </source>
</evidence>
<dbReference type="InterPro" id="IPR036259">
    <property type="entry name" value="MFS_trans_sf"/>
</dbReference>
<evidence type="ECO:0000313" key="7">
    <source>
        <dbReference type="EMBL" id="KAK8843734.1"/>
    </source>
</evidence>
<feature type="transmembrane region" description="Helical" evidence="6">
    <location>
        <begin position="32"/>
        <end position="54"/>
    </location>
</feature>
<keyword evidence="5 6" id="KW-0472">Membrane</keyword>
<keyword evidence="8" id="KW-1185">Reference proteome</keyword>
<reference evidence="7 8" key="1">
    <citation type="submission" date="2024-04" db="EMBL/GenBank/DDBJ databases">
        <title>Tritrichomonas musculus Genome.</title>
        <authorList>
            <person name="Alves-Ferreira E."/>
            <person name="Grigg M."/>
            <person name="Lorenzi H."/>
            <person name="Galac M."/>
        </authorList>
    </citation>
    <scope>NUCLEOTIDE SEQUENCE [LARGE SCALE GENOMIC DNA]</scope>
    <source>
        <strain evidence="7 8">EAF2021</strain>
    </source>
</reference>
<dbReference type="SUPFAM" id="SSF103473">
    <property type="entry name" value="MFS general substrate transporter"/>
    <property type="match status" value="1"/>
</dbReference>
<evidence type="ECO:0000256" key="2">
    <source>
        <dbReference type="ARBA" id="ARBA00022448"/>
    </source>
</evidence>
<keyword evidence="4 6" id="KW-1133">Transmembrane helix</keyword>
<dbReference type="Gene3D" id="1.20.1250.20">
    <property type="entry name" value="MFS general substrate transporter like domains"/>
    <property type="match status" value="1"/>
</dbReference>
<organism evidence="7 8">
    <name type="scientific">Tritrichomonas musculus</name>
    <dbReference type="NCBI Taxonomy" id="1915356"/>
    <lineage>
        <taxon>Eukaryota</taxon>
        <taxon>Metamonada</taxon>
        <taxon>Parabasalia</taxon>
        <taxon>Tritrichomonadida</taxon>
        <taxon>Tritrichomonadidae</taxon>
        <taxon>Tritrichomonas</taxon>
    </lineage>
</organism>
<dbReference type="PANTHER" id="PTHR48020">
    <property type="entry name" value="PROTON MYO-INOSITOL COTRANSPORTER"/>
    <property type="match status" value="1"/>
</dbReference>
<dbReference type="Proteomes" id="UP001470230">
    <property type="component" value="Unassembled WGS sequence"/>
</dbReference>
<name>A0ABR2HC76_9EUKA</name>
<comment type="caution">
    <text evidence="7">The sequence shown here is derived from an EMBL/GenBank/DDBJ whole genome shotgun (WGS) entry which is preliminary data.</text>
</comment>
<proteinExistence type="predicted"/>
<keyword evidence="2" id="KW-0813">Transport</keyword>
<feature type="transmembrane region" description="Helical" evidence="6">
    <location>
        <begin position="91"/>
        <end position="113"/>
    </location>
</feature>
<dbReference type="InterPro" id="IPR050814">
    <property type="entry name" value="Myo-inositol_Transporter"/>
</dbReference>
<sequence length="136" mass="15060">MVNFSRIGFNRLHIDGTWDKYNWSPYLPLASIFIYNIGFGFGLISIPWIIAFHLFSPEVRETGNALCVVSNWCFAFLIVMISPSIKASIGLFGAMIIFAVDCAVAAVYGLVFIKNVDTNNEGAEVSNLDESDNLPD</sequence>
<protein>
    <submittedName>
        <fullName evidence="7">Glucose import</fullName>
    </submittedName>
</protein>
<dbReference type="InterPro" id="IPR005828">
    <property type="entry name" value="MFS_sugar_transport-like"/>
</dbReference>
<evidence type="ECO:0000256" key="4">
    <source>
        <dbReference type="ARBA" id="ARBA00022989"/>
    </source>
</evidence>
<dbReference type="Pfam" id="PF00083">
    <property type="entry name" value="Sugar_tr"/>
    <property type="match status" value="1"/>
</dbReference>
<gene>
    <name evidence="7" type="ORF">M9Y10_024801</name>
</gene>
<evidence type="ECO:0000256" key="6">
    <source>
        <dbReference type="SAM" id="Phobius"/>
    </source>
</evidence>
<evidence type="ECO:0000256" key="1">
    <source>
        <dbReference type="ARBA" id="ARBA00004370"/>
    </source>
</evidence>
<evidence type="ECO:0000256" key="5">
    <source>
        <dbReference type="ARBA" id="ARBA00023136"/>
    </source>
</evidence>